<dbReference type="Proteomes" id="UP000198324">
    <property type="component" value="Unassembled WGS sequence"/>
</dbReference>
<evidence type="ECO:0000313" key="2">
    <source>
        <dbReference type="Proteomes" id="UP000198324"/>
    </source>
</evidence>
<sequence length="113" mass="12076">MQKIPLSLAKAGMKLAKPITKANGMPIIASGVELTDSLITRLDGMGVDKIFVLGDAVAASQNPTERVTRLDQLFRRLEADPFQARVKRHLREYFTIKAAADAAASPAAGGEQG</sequence>
<keyword evidence="2" id="KW-1185">Reference proteome</keyword>
<dbReference type="OrthoDB" id="9799356at2"/>
<name>A0A238ZFW8_9BACT</name>
<accession>A0A238ZFW8</accession>
<organism evidence="1 2">
    <name type="scientific">Humidesulfovibrio mexicanus</name>
    <dbReference type="NCBI Taxonomy" id="147047"/>
    <lineage>
        <taxon>Bacteria</taxon>
        <taxon>Pseudomonadati</taxon>
        <taxon>Thermodesulfobacteriota</taxon>
        <taxon>Desulfovibrionia</taxon>
        <taxon>Desulfovibrionales</taxon>
        <taxon>Desulfovibrionaceae</taxon>
        <taxon>Humidesulfovibrio</taxon>
    </lineage>
</organism>
<evidence type="ECO:0000313" key="1">
    <source>
        <dbReference type="EMBL" id="SNR82405.1"/>
    </source>
</evidence>
<gene>
    <name evidence="1" type="ORF">SAMN04488503_1521</name>
</gene>
<dbReference type="EMBL" id="FZOC01000002">
    <property type="protein sequence ID" value="SNR82405.1"/>
    <property type="molecule type" value="Genomic_DNA"/>
</dbReference>
<reference evidence="1 2" key="1">
    <citation type="submission" date="2017-06" db="EMBL/GenBank/DDBJ databases">
        <authorList>
            <person name="Kim H.J."/>
            <person name="Triplett B.A."/>
        </authorList>
    </citation>
    <scope>NUCLEOTIDE SEQUENCE [LARGE SCALE GENOMIC DNA]</scope>
    <source>
        <strain evidence="1 2">DSM 13116</strain>
    </source>
</reference>
<protein>
    <submittedName>
        <fullName evidence="1">Uncharacterized protein</fullName>
    </submittedName>
</protein>
<proteinExistence type="predicted"/>
<dbReference type="AlphaFoldDB" id="A0A238ZFW8"/>
<dbReference type="RefSeq" id="WP_089273308.1">
    <property type="nucleotide sequence ID" value="NZ_FZOC01000002.1"/>
</dbReference>